<dbReference type="InterPro" id="IPR011006">
    <property type="entry name" value="CheY-like_superfamily"/>
</dbReference>
<dbReference type="Pfam" id="PF00158">
    <property type="entry name" value="Sigma54_activat"/>
    <property type="match status" value="1"/>
</dbReference>
<feature type="modified residue" description="4-aspartylphosphate" evidence="7">
    <location>
        <position position="53"/>
    </location>
</feature>
<dbReference type="InterPro" id="IPR058031">
    <property type="entry name" value="AAA_lid_NorR"/>
</dbReference>
<dbReference type="RefSeq" id="WP_062607249.1">
    <property type="nucleotide sequence ID" value="NZ_FCOX02000020.1"/>
</dbReference>
<dbReference type="FunFam" id="3.40.50.2300:FF:000018">
    <property type="entry name" value="DNA-binding transcriptional regulator NtrC"/>
    <property type="match status" value="1"/>
</dbReference>
<dbReference type="SMART" id="SM00448">
    <property type="entry name" value="REC"/>
    <property type="match status" value="1"/>
</dbReference>
<dbReference type="InterPro" id="IPR001789">
    <property type="entry name" value="Sig_transdc_resp-reg_receiver"/>
</dbReference>
<evidence type="ECO:0000256" key="7">
    <source>
        <dbReference type="PROSITE-ProRule" id="PRU00169"/>
    </source>
</evidence>
<dbReference type="Proteomes" id="UP000071859">
    <property type="component" value="Unassembled WGS sequence"/>
</dbReference>
<reference evidence="10" key="1">
    <citation type="submission" date="2016-01" db="EMBL/GenBank/DDBJ databases">
        <authorList>
            <person name="Peeters C."/>
        </authorList>
    </citation>
    <scope>NUCLEOTIDE SEQUENCE</scope>
    <source>
        <strain evidence="10">LMG 29321</strain>
    </source>
</reference>
<dbReference type="Gene3D" id="1.10.8.60">
    <property type="match status" value="1"/>
</dbReference>
<evidence type="ECO:0000256" key="4">
    <source>
        <dbReference type="ARBA" id="ARBA00023012"/>
    </source>
</evidence>
<keyword evidence="2" id="KW-0547">Nucleotide-binding</keyword>
<dbReference type="Gene3D" id="3.40.50.300">
    <property type="entry name" value="P-loop containing nucleotide triphosphate hydrolases"/>
    <property type="match status" value="1"/>
</dbReference>
<comment type="caution">
    <text evidence="10">The sequence shown here is derived from an EMBL/GenBank/DDBJ whole genome shotgun (WGS) entry which is preliminary data.</text>
</comment>
<keyword evidence="4" id="KW-0902">Two-component regulatory system</keyword>
<dbReference type="PRINTS" id="PR01590">
    <property type="entry name" value="HTHFIS"/>
</dbReference>
<dbReference type="SUPFAM" id="SSF52172">
    <property type="entry name" value="CheY-like"/>
    <property type="match status" value="1"/>
</dbReference>
<evidence type="ECO:0000313" key="10">
    <source>
        <dbReference type="EMBL" id="SAK82293.1"/>
    </source>
</evidence>
<dbReference type="Pfam" id="PF25601">
    <property type="entry name" value="AAA_lid_14"/>
    <property type="match status" value="1"/>
</dbReference>
<dbReference type="FunFam" id="3.40.50.300:FF:000006">
    <property type="entry name" value="DNA-binding transcriptional regulator NtrC"/>
    <property type="match status" value="1"/>
</dbReference>
<protein>
    <submittedName>
        <fullName evidence="10">C4-dicarboxylate transport transcriptional response regulator</fullName>
    </submittedName>
</protein>
<evidence type="ECO:0000259" key="9">
    <source>
        <dbReference type="PROSITE" id="PS50110"/>
    </source>
</evidence>
<dbReference type="InterPro" id="IPR002078">
    <property type="entry name" value="Sigma_54_int"/>
</dbReference>
<gene>
    <name evidence="10" type="ORF">AWB78_04006</name>
</gene>
<dbReference type="Gene3D" id="3.40.50.2300">
    <property type="match status" value="1"/>
</dbReference>
<dbReference type="Pfam" id="PF02954">
    <property type="entry name" value="HTH_8"/>
    <property type="match status" value="1"/>
</dbReference>
<dbReference type="SMART" id="SM00382">
    <property type="entry name" value="AAA"/>
    <property type="match status" value="1"/>
</dbReference>
<evidence type="ECO:0000256" key="3">
    <source>
        <dbReference type="ARBA" id="ARBA00022840"/>
    </source>
</evidence>
<dbReference type="PANTHER" id="PTHR32071">
    <property type="entry name" value="TRANSCRIPTIONAL REGULATORY PROTEIN"/>
    <property type="match status" value="1"/>
</dbReference>
<dbReference type="InterPro" id="IPR027417">
    <property type="entry name" value="P-loop_NTPase"/>
</dbReference>
<proteinExistence type="predicted"/>
<dbReference type="InterPro" id="IPR003593">
    <property type="entry name" value="AAA+_ATPase"/>
</dbReference>
<dbReference type="InterPro" id="IPR025662">
    <property type="entry name" value="Sigma_54_int_dom_ATP-bd_1"/>
</dbReference>
<feature type="domain" description="Response regulatory" evidence="9">
    <location>
        <begin position="4"/>
        <end position="118"/>
    </location>
</feature>
<dbReference type="PANTHER" id="PTHR32071:SF57">
    <property type="entry name" value="C4-DICARBOXYLATE TRANSPORT TRANSCRIPTIONAL REGULATORY PROTEIN DCTD"/>
    <property type="match status" value="1"/>
</dbReference>
<dbReference type="GO" id="GO:0006355">
    <property type="term" value="P:regulation of DNA-templated transcription"/>
    <property type="evidence" value="ECO:0007669"/>
    <property type="project" value="InterPro"/>
</dbReference>
<dbReference type="SUPFAM" id="SSF52540">
    <property type="entry name" value="P-loop containing nucleoside triphosphate hydrolases"/>
    <property type="match status" value="1"/>
</dbReference>
<dbReference type="OrthoDB" id="9761705at2"/>
<sequence length="446" mass="49830">MELKVLLVEDDPSVSRAVAQAFRLEQIPLDVCTSVEEAVPRISDPEIGAIVSDVRLPGQDGFAMLAAVRQHDVELPIVLVTGFADVALVVQAIREGAYDFIEKPFSADRLIEVVRRALEKRHLVLENRRLRDALRQEEGSLLLGHSAAIERARRRVAALADVDVDVLINGETGTGKEVVARALHDSSQRKGPFVAINCGAIPETVFDSEVFGHEAGSFTGAQKRRIGKIEHAHQGTLFLDEIEAMPLAMQVKFLRVLQEREVERLGSNEPVPVTFRVVAATKESLRKLSDEGKFRSDLYYRLNVVTIDLPALRDRKEDIPLLLQHFTRIASARFGLDQPVWTPGQLRKWMEAEWRGNVRELRNFADRLVLDIAEDAEEAIDAIEETEPTAGGASLPAQVDAFERQLIEAALRQNQGVVSKTAEALQLSRRTLYDKLRKHRIESAKE</sequence>
<keyword evidence="11" id="KW-1185">Reference proteome</keyword>
<feature type="domain" description="Sigma-54 factor interaction" evidence="8">
    <location>
        <begin position="142"/>
        <end position="370"/>
    </location>
</feature>
<accession>A0A158CIV4</accession>
<organism evidence="10 11">
    <name type="scientific">Caballeronia calidae</name>
    <dbReference type="NCBI Taxonomy" id="1777139"/>
    <lineage>
        <taxon>Bacteria</taxon>
        <taxon>Pseudomonadati</taxon>
        <taxon>Pseudomonadota</taxon>
        <taxon>Betaproteobacteria</taxon>
        <taxon>Burkholderiales</taxon>
        <taxon>Burkholderiaceae</taxon>
        <taxon>Caballeronia</taxon>
    </lineage>
</organism>
<dbReference type="PROSITE" id="PS50110">
    <property type="entry name" value="RESPONSE_REGULATORY"/>
    <property type="match status" value="1"/>
</dbReference>
<keyword evidence="3" id="KW-0067">ATP-binding</keyword>
<dbReference type="EMBL" id="FCOX02000020">
    <property type="protein sequence ID" value="SAK82293.1"/>
    <property type="molecule type" value="Genomic_DNA"/>
</dbReference>
<name>A0A158CIV4_9BURK</name>
<dbReference type="GO" id="GO:0043565">
    <property type="term" value="F:sequence-specific DNA binding"/>
    <property type="evidence" value="ECO:0007669"/>
    <property type="project" value="InterPro"/>
</dbReference>
<keyword evidence="1 7" id="KW-0597">Phosphoprotein</keyword>
<dbReference type="CDD" id="cd00009">
    <property type="entry name" value="AAA"/>
    <property type="match status" value="1"/>
</dbReference>
<evidence type="ECO:0000256" key="5">
    <source>
        <dbReference type="ARBA" id="ARBA00023015"/>
    </source>
</evidence>
<keyword evidence="5" id="KW-0805">Transcription regulation</keyword>
<dbReference type="InterPro" id="IPR009057">
    <property type="entry name" value="Homeodomain-like_sf"/>
</dbReference>
<dbReference type="GO" id="GO:0000160">
    <property type="term" value="P:phosphorelay signal transduction system"/>
    <property type="evidence" value="ECO:0007669"/>
    <property type="project" value="UniProtKB-KW"/>
</dbReference>
<evidence type="ECO:0000313" key="11">
    <source>
        <dbReference type="Proteomes" id="UP000071859"/>
    </source>
</evidence>
<dbReference type="Pfam" id="PF00072">
    <property type="entry name" value="Response_reg"/>
    <property type="match status" value="1"/>
</dbReference>
<dbReference type="PROSITE" id="PS00675">
    <property type="entry name" value="SIGMA54_INTERACT_1"/>
    <property type="match status" value="1"/>
</dbReference>
<evidence type="ECO:0000256" key="1">
    <source>
        <dbReference type="ARBA" id="ARBA00022553"/>
    </source>
</evidence>
<dbReference type="SUPFAM" id="SSF46689">
    <property type="entry name" value="Homeodomain-like"/>
    <property type="match status" value="1"/>
</dbReference>
<evidence type="ECO:0000256" key="2">
    <source>
        <dbReference type="ARBA" id="ARBA00022741"/>
    </source>
</evidence>
<evidence type="ECO:0000259" key="8">
    <source>
        <dbReference type="PROSITE" id="PS50045"/>
    </source>
</evidence>
<keyword evidence="6" id="KW-0804">Transcription</keyword>
<dbReference type="Gene3D" id="1.10.10.60">
    <property type="entry name" value="Homeodomain-like"/>
    <property type="match status" value="1"/>
</dbReference>
<dbReference type="PROSITE" id="PS50045">
    <property type="entry name" value="SIGMA54_INTERACT_4"/>
    <property type="match status" value="1"/>
</dbReference>
<dbReference type="AlphaFoldDB" id="A0A158CIV4"/>
<dbReference type="InterPro" id="IPR002197">
    <property type="entry name" value="HTH_Fis"/>
</dbReference>
<evidence type="ECO:0000256" key="6">
    <source>
        <dbReference type="ARBA" id="ARBA00023163"/>
    </source>
</evidence>
<dbReference type="GO" id="GO:0005524">
    <property type="term" value="F:ATP binding"/>
    <property type="evidence" value="ECO:0007669"/>
    <property type="project" value="UniProtKB-KW"/>
</dbReference>